<dbReference type="Pfam" id="PF01663">
    <property type="entry name" value="Phosphodiest"/>
    <property type="match status" value="1"/>
</dbReference>
<dbReference type="PANTHER" id="PTHR10151:SF120">
    <property type="entry name" value="BIS(5'-ADENOSYL)-TRIPHOSPHATASE"/>
    <property type="match status" value="1"/>
</dbReference>
<evidence type="ECO:0000313" key="1">
    <source>
        <dbReference type="EMBL" id="NMF02130.1"/>
    </source>
</evidence>
<name>A0A848D5L9_9BIFI</name>
<proteinExistence type="predicted"/>
<dbReference type="GO" id="GO:0016787">
    <property type="term" value="F:hydrolase activity"/>
    <property type="evidence" value="ECO:0007669"/>
    <property type="project" value="UniProtKB-ARBA"/>
</dbReference>
<dbReference type="SUPFAM" id="SSF53649">
    <property type="entry name" value="Alkaline phosphatase-like"/>
    <property type="match status" value="1"/>
</dbReference>
<evidence type="ECO:0000313" key="2">
    <source>
        <dbReference type="Proteomes" id="UP000583419"/>
    </source>
</evidence>
<comment type="caution">
    <text evidence="1">The sequence shown here is derived from an EMBL/GenBank/DDBJ whole genome shotgun (WGS) entry which is preliminary data.</text>
</comment>
<dbReference type="Gene3D" id="3.40.720.10">
    <property type="entry name" value="Alkaline Phosphatase, subunit A"/>
    <property type="match status" value="1"/>
</dbReference>
<sequence>MGRMSIDVPDHEALLRLTTPATYGDGTASRGGALHLSSVLPAISDAIGSPVSTRIHANPAAVREALGMPTASSVIVVLVDGLGYWNIASRIGHAPYLRSLLSDSVNQRSISTCTPSTTVAAMATFGTGTCPGLTGMTGYTQRNPHTGQLCQLIQFRDAPEPEDVQRMPTVFDTLTGRGVRVTSVGLPKFANSPLTRAALRGSDYHGNLSPTGRIRLACEAAREPGLTYLYIRDTDKVGHAYGWDSDRWVGAFEGVDAQLHMIRRRAPRGTLIVITADHGMIQTDPDQRIDVAGHPELAQGVHMVGGEPRAPMLYTDDDTDPEQVAQRWQEALGDLAQVRTRAQAANAGMFGQIDNRVIPMLGDVIVHAAQRVTIVDSRTQNDKATRLPSVHGSLSMAEMDIPLIMDMA</sequence>
<dbReference type="Proteomes" id="UP000583419">
    <property type="component" value="Unassembled WGS sequence"/>
</dbReference>
<dbReference type="InterPro" id="IPR002591">
    <property type="entry name" value="Phosphodiest/P_Trfase"/>
</dbReference>
<protein>
    <submittedName>
        <fullName evidence="1">Alkaline phosphatase family protein</fullName>
    </submittedName>
</protein>
<dbReference type="AlphaFoldDB" id="A0A848D5L9"/>
<accession>A0A848D5L9</accession>
<dbReference type="EMBL" id="JABAGJ010000003">
    <property type="protein sequence ID" value="NMF02130.1"/>
    <property type="molecule type" value="Genomic_DNA"/>
</dbReference>
<organism evidence="1 2">
    <name type="scientific">Bifidobacterium boum</name>
    <dbReference type="NCBI Taxonomy" id="78343"/>
    <lineage>
        <taxon>Bacteria</taxon>
        <taxon>Bacillati</taxon>
        <taxon>Actinomycetota</taxon>
        <taxon>Actinomycetes</taxon>
        <taxon>Bifidobacteriales</taxon>
        <taxon>Bifidobacteriaceae</taxon>
        <taxon>Bifidobacterium</taxon>
    </lineage>
</organism>
<reference evidence="1 2" key="1">
    <citation type="submission" date="2020-04" db="EMBL/GenBank/DDBJ databases">
        <authorList>
            <person name="Hitch T.C.A."/>
            <person name="Wylensek D."/>
            <person name="Clavel T."/>
        </authorList>
    </citation>
    <scope>NUCLEOTIDE SEQUENCE [LARGE SCALE GENOMIC DNA]</scope>
    <source>
        <strain evidence="1 2">WCA-130-P53-4B</strain>
    </source>
</reference>
<dbReference type="InterPro" id="IPR017850">
    <property type="entry name" value="Alkaline_phosphatase_core_sf"/>
</dbReference>
<gene>
    <name evidence="1" type="ORF">HF843_02860</name>
</gene>
<dbReference type="PANTHER" id="PTHR10151">
    <property type="entry name" value="ECTONUCLEOTIDE PYROPHOSPHATASE/PHOSPHODIESTERASE"/>
    <property type="match status" value="1"/>
</dbReference>